<dbReference type="EMBL" id="AP028654">
    <property type="protein sequence ID" value="BEP29495.1"/>
    <property type="molecule type" value="Genomic_DNA"/>
</dbReference>
<keyword evidence="2" id="KW-0175">Coiled coil</keyword>
<evidence type="ECO:0000256" key="1">
    <source>
        <dbReference type="ARBA" id="ARBA00009108"/>
    </source>
</evidence>
<dbReference type="Gene3D" id="3.30.70.1880">
    <property type="entry name" value="Protein of unknown function DUF881"/>
    <property type="match status" value="1"/>
</dbReference>
<proteinExistence type="inferred from homology"/>
<dbReference type="Proteomes" id="UP001321786">
    <property type="component" value="Chromosome"/>
</dbReference>
<evidence type="ECO:0000313" key="4">
    <source>
        <dbReference type="Proteomes" id="UP001321786"/>
    </source>
</evidence>
<dbReference type="PANTHER" id="PTHR37313:SF2">
    <property type="entry name" value="UPF0749 PROTEIN YLXX"/>
    <property type="match status" value="1"/>
</dbReference>
<reference evidence="3 4" key="1">
    <citation type="submission" date="2023-08" db="EMBL/GenBank/DDBJ databases">
        <title>Helicovermis profunda gen. nov., sp. nov., a novel mesophilic, fermentative bacterium within the Bacillota from a deep-sea hydrothermal vent chimney.</title>
        <authorList>
            <person name="Miyazaki U."/>
            <person name="Mizutani D."/>
            <person name="Hashimoto Y."/>
            <person name="Tame A."/>
            <person name="Sawayama S."/>
            <person name="Miyazaki J."/>
            <person name="Takai K."/>
            <person name="Nakagawa S."/>
        </authorList>
    </citation>
    <scope>NUCLEOTIDE SEQUENCE [LARGE SCALE GENOMIC DNA]</scope>
    <source>
        <strain evidence="3 4">S502</strain>
    </source>
</reference>
<dbReference type="Pfam" id="PF05949">
    <property type="entry name" value="DUF881"/>
    <property type="match status" value="1"/>
</dbReference>
<organism evidence="3 4">
    <name type="scientific">Helicovermis profundi</name>
    <dbReference type="NCBI Taxonomy" id="3065157"/>
    <lineage>
        <taxon>Bacteria</taxon>
        <taxon>Bacillati</taxon>
        <taxon>Bacillota</taxon>
        <taxon>Clostridia</taxon>
        <taxon>Helicovermis</taxon>
    </lineage>
</organism>
<dbReference type="RefSeq" id="WP_338535125.1">
    <property type="nucleotide sequence ID" value="NZ_AP028654.1"/>
</dbReference>
<evidence type="ECO:0000256" key="2">
    <source>
        <dbReference type="SAM" id="Coils"/>
    </source>
</evidence>
<name>A0AAU9EWL7_9FIRM</name>
<comment type="similarity">
    <text evidence="1">Belongs to the UPF0749 family.</text>
</comment>
<protein>
    <submittedName>
        <fullName evidence="3">DUF881 domain-containing protein</fullName>
    </submittedName>
</protein>
<evidence type="ECO:0000313" key="3">
    <source>
        <dbReference type="EMBL" id="BEP29495.1"/>
    </source>
</evidence>
<keyword evidence="4" id="KW-1185">Reference proteome</keyword>
<sequence length="242" mass="27459">MKRKSSKASLFALMLILGVLVAVQFRILRTGFKYVKIQDIDYLYTQIESEKAEIEQIKKTKLEIENKVNEYENSENYFELEKTLKKNLDEIIKFAGLSRVRGEGIIVIISDGDRELLNNENPNNVLVHDLDIKKIITDLRNAGAEAISINGQRILFGKSIVHCTGPTIKVNNSVFAQPFIIKAIGNRTYLESAINAPGRYGNILRDWGLFVEVNTSVSIVIPKYSELIYSNYTHDDKGSEEK</sequence>
<dbReference type="AlphaFoldDB" id="A0AAU9EWL7"/>
<dbReference type="KEGG" id="hprf:HLPR_18260"/>
<accession>A0AAU9EWL7</accession>
<feature type="coiled-coil region" evidence="2">
    <location>
        <begin position="47"/>
        <end position="77"/>
    </location>
</feature>
<dbReference type="InterPro" id="IPR010273">
    <property type="entry name" value="DUF881"/>
</dbReference>
<gene>
    <name evidence="3" type="ORF">HLPR_18260</name>
</gene>
<dbReference type="PANTHER" id="PTHR37313">
    <property type="entry name" value="UPF0749 PROTEIN RV1825"/>
    <property type="match status" value="1"/>
</dbReference>